<evidence type="ECO:0000256" key="8">
    <source>
        <dbReference type="ARBA" id="ARBA00022840"/>
    </source>
</evidence>
<dbReference type="Proteomes" id="UP000324209">
    <property type="component" value="Chromosome"/>
</dbReference>
<evidence type="ECO:0000256" key="13">
    <source>
        <dbReference type="ARBA" id="ARBA00034617"/>
    </source>
</evidence>
<evidence type="ECO:0000256" key="15">
    <source>
        <dbReference type="HAMAP-Rule" id="MF_01485"/>
    </source>
</evidence>
<dbReference type="KEGG" id="ock:EXM22_15710"/>
<comment type="domain">
    <text evidence="15">The C-terminal domain has nuclease activity and interacts with RecD. It interacts with RecA, facilitating its loading onto ssDNA.</text>
</comment>
<evidence type="ECO:0000256" key="6">
    <source>
        <dbReference type="ARBA" id="ARBA00022806"/>
    </source>
</evidence>
<name>A0A5C1QTK9_9SPIO</name>
<evidence type="ECO:0000259" key="18">
    <source>
        <dbReference type="PROSITE" id="PS51198"/>
    </source>
</evidence>
<dbReference type="GO" id="GO:0008854">
    <property type="term" value="F:exodeoxyribonuclease V activity"/>
    <property type="evidence" value="ECO:0007669"/>
    <property type="project" value="UniProtKB-EC"/>
</dbReference>
<comment type="domain">
    <text evidence="15">The N-terminal DNA-binding domain is a ssDNA-dependent ATPase and has ATP-dependent 3'-5' helicase function. This domain interacts with RecC.</text>
</comment>
<comment type="cofactor">
    <cofactor evidence="15">
        <name>Mg(2+)</name>
        <dbReference type="ChEBI" id="CHEBI:18420"/>
    </cofactor>
    <text evidence="15">Binds 1 Mg(2+) ion per subunit.</text>
</comment>
<dbReference type="PANTHER" id="PTHR11070">
    <property type="entry name" value="UVRD / RECB / PCRA DNA HELICASE FAMILY MEMBER"/>
    <property type="match status" value="1"/>
</dbReference>
<proteinExistence type="inferred from homology"/>
<keyword evidence="7 15" id="KW-0269">Exonuclease</keyword>
<comment type="catalytic activity">
    <reaction evidence="14 15">
        <text>ATP + H2O = ADP + phosphate + H(+)</text>
        <dbReference type="Rhea" id="RHEA:13065"/>
        <dbReference type="ChEBI" id="CHEBI:15377"/>
        <dbReference type="ChEBI" id="CHEBI:15378"/>
        <dbReference type="ChEBI" id="CHEBI:30616"/>
        <dbReference type="ChEBI" id="CHEBI:43474"/>
        <dbReference type="ChEBI" id="CHEBI:456216"/>
        <dbReference type="EC" id="5.6.2.4"/>
    </reaction>
</comment>
<keyword evidence="8 15" id="KW-0067">ATP-binding</keyword>
<feature type="binding site" evidence="16">
    <location>
        <begin position="27"/>
        <end position="34"/>
    </location>
    <ligand>
        <name>ATP</name>
        <dbReference type="ChEBI" id="CHEBI:30616"/>
    </ligand>
</feature>
<keyword evidence="5 15" id="KW-0378">Hydrolase</keyword>
<keyword evidence="4 15" id="KW-0227">DNA damage</keyword>
<evidence type="ECO:0000256" key="14">
    <source>
        <dbReference type="ARBA" id="ARBA00048988"/>
    </source>
</evidence>
<accession>A0A5C1QTK9</accession>
<evidence type="ECO:0000256" key="16">
    <source>
        <dbReference type="PROSITE-ProRule" id="PRU00560"/>
    </source>
</evidence>
<gene>
    <name evidence="15" type="primary">recB</name>
    <name evidence="20" type="ORF">EXM22_15710</name>
</gene>
<dbReference type="GO" id="GO:0000287">
    <property type="term" value="F:magnesium ion binding"/>
    <property type="evidence" value="ECO:0007669"/>
    <property type="project" value="UniProtKB-UniRule"/>
</dbReference>
<dbReference type="EMBL" id="CP036150">
    <property type="protein sequence ID" value="QEN09352.1"/>
    <property type="molecule type" value="Genomic_DNA"/>
</dbReference>
<protein>
    <recommendedName>
        <fullName evidence="15">RecBCD enzyme subunit RecB</fullName>
        <ecNumber evidence="15">3.1.11.5</ecNumber>
        <ecNumber evidence="15">5.6.2.4</ecNumber>
    </recommendedName>
    <alternativeName>
        <fullName evidence="15">DNA 3'-5' helicase subunit RecB</fullName>
    </alternativeName>
    <alternativeName>
        <fullName evidence="15">Exonuclease V subunit RecB</fullName>
        <shortName evidence="15">ExoV subunit RecB</shortName>
    </alternativeName>
    <alternativeName>
        <fullName evidence="15">Helicase/nuclease RecBCD subunit RecB</fullName>
    </alternativeName>
</protein>
<dbReference type="PANTHER" id="PTHR11070:SF23">
    <property type="entry name" value="RECBCD ENZYME SUBUNIT RECB"/>
    <property type="match status" value="1"/>
</dbReference>
<keyword evidence="3 15" id="KW-0547">Nucleotide-binding</keyword>
<keyword evidence="12 15" id="KW-0413">Isomerase</keyword>
<dbReference type="GO" id="GO:0003677">
    <property type="term" value="F:DNA binding"/>
    <property type="evidence" value="ECO:0007669"/>
    <property type="project" value="UniProtKB-UniRule"/>
</dbReference>
<keyword evidence="9 15" id="KW-0460">Magnesium</keyword>
<dbReference type="Gene3D" id="3.90.320.10">
    <property type="match status" value="1"/>
</dbReference>
<dbReference type="GO" id="GO:0009338">
    <property type="term" value="C:exodeoxyribonuclease V complex"/>
    <property type="evidence" value="ECO:0007669"/>
    <property type="project" value="TreeGrafter"/>
</dbReference>
<evidence type="ECO:0000256" key="9">
    <source>
        <dbReference type="ARBA" id="ARBA00022842"/>
    </source>
</evidence>
<dbReference type="Pfam" id="PF13361">
    <property type="entry name" value="UvrD_C"/>
    <property type="match status" value="1"/>
</dbReference>
<dbReference type="AlphaFoldDB" id="A0A5C1QTK9"/>
<feature type="domain" description="UvrD-like helicase ATP-binding" evidence="18">
    <location>
        <begin position="6"/>
        <end position="469"/>
    </location>
</feature>
<dbReference type="HAMAP" id="MF_01485">
    <property type="entry name" value="RecB"/>
    <property type="match status" value="1"/>
</dbReference>
<dbReference type="Pfam" id="PF12705">
    <property type="entry name" value="PDDEXK_1"/>
    <property type="match status" value="1"/>
</dbReference>
<dbReference type="InterPro" id="IPR014017">
    <property type="entry name" value="DNA_helicase_UvrD-like_C"/>
</dbReference>
<keyword evidence="1 15" id="KW-0540">Nuclease</keyword>
<feature type="region of interest" description="DNA-binding and helicase activity, interacts with RecC" evidence="15">
    <location>
        <begin position="1"/>
        <end position="933"/>
    </location>
</feature>
<dbReference type="OrthoDB" id="9810135at2"/>
<dbReference type="PROSITE" id="PS51198">
    <property type="entry name" value="UVRD_HELICASE_ATP_BIND"/>
    <property type="match status" value="1"/>
</dbReference>
<organism evidence="20 21">
    <name type="scientific">Oceanispirochaeta crateris</name>
    <dbReference type="NCBI Taxonomy" id="2518645"/>
    <lineage>
        <taxon>Bacteria</taxon>
        <taxon>Pseudomonadati</taxon>
        <taxon>Spirochaetota</taxon>
        <taxon>Spirochaetia</taxon>
        <taxon>Spirochaetales</taxon>
        <taxon>Spirochaetaceae</taxon>
        <taxon>Oceanispirochaeta</taxon>
    </lineage>
</organism>
<feature type="compositionally biased region" description="Basic and acidic residues" evidence="17">
    <location>
        <begin position="981"/>
        <end position="996"/>
    </location>
</feature>
<comment type="catalytic activity">
    <reaction evidence="13 15">
        <text>Couples ATP hydrolysis with the unwinding of duplex DNA by translocating in the 3'-5' direction.</text>
        <dbReference type="EC" id="5.6.2.4"/>
    </reaction>
</comment>
<dbReference type="Gene3D" id="3.40.50.300">
    <property type="entry name" value="P-loop containing nucleotide triphosphate hydrolases"/>
    <property type="match status" value="2"/>
</dbReference>
<keyword evidence="21" id="KW-1185">Reference proteome</keyword>
<dbReference type="GO" id="GO:0005524">
    <property type="term" value="F:ATP binding"/>
    <property type="evidence" value="ECO:0007669"/>
    <property type="project" value="UniProtKB-UniRule"/>
</dbReference>
<evidence type="ECO:0000256" key="3">
    <source>
        <dbReference type="ARBA" id="ARBA00022741"/>
    </source>
</evidence>
<dbReference type="PROSITE" id="PS51217">
    <property type="entry name" value="UVRD_HELICASE_CTER"/>
    <property type="match status" value="1"/>
</dbReference>
<sequence length="1244" mass="141626">MKKEKKVADKTFDPSKADLLKSIRLEASAGTGKTYNLERVVCELISRYGIPVESILVVTFTNKAARELRDRIRTLVTQRASETDEGDPEGFQRLKDAKKDFDRASIYTIHGFCQHVLKTWPFESSSSFSQEFLTDHSLMEEGVEDVLYREFRRIPDSKKDMIRSFFSGGLEDGVEGLVRDVVHLMEEEDVISIPSEYQMRLVREETAAFAEKRGGIRQALEALIPFAPTEERIKIILKEMNTGQRPPTPANIAGVWESLPPGDSLFEWLGNFFDSKKNQAKYLWLLCEDTLVEKSKNGKSLAALSNQDDVDLIRCVNDLFEALEPLMVPGRTDQTIYFKTLSYGYINEVISAARPIIEEKKALRGARDFSDLIRVLSDLLEEAPDGPLARAIRRQYRVVLVDEFQDTDRRQWSIFQTLFDRPDHNFFLIGDPKQSIYGFRGADLTVYFNACDSVDEERRYSLSTNYRSRRSLVEACNFLFSRLFALKVPGFREVPFEEVDAGNDQACIPVLADGSTAAAVQLCEIELEIEKPLARKDDLKDAWMNRAVLEIENILSGSITLNQGEQSAPISPGDIAILMEKNQDCETMQALLGRQGISAVIFSERKIMETEEASVFGLILRALAHPGGSSAPGALLLSPVFARTTAELQEIRQSEDYEQYLLFLRDAQMLCDQGQLIKVFRQFFEEEIPLPFMKGEKSWRNRLLGESRGKRSCTNLTHLAELFHFEQRQRGLDTRELYDFFLAQLHDPTGDEERQVRLDQDGQAVQILTHHSSKGLEFPIVFFFGAMSNGTMPNPSSLSYSWEDKRYRDFLVTRESIQKAALSDWEERKRLYYVSLTRASALLYMPWFPQSDFYYLTSIYATLAGEALFEEEDELLSCSTLQEMWPFHSHCAFLKSSKNAGDLKKQMNERIGTGLRSLTESRPDLFAFSKELPSLLPEKQRDNQKTDQGPVGLKAAELRSSVPFSRRIIPVVSFSSLTSSGHEDFTPRDDQDRDSQEESIDSEILAGALGLTRGAVFGNLVHCILEEIDYSLASSSLEEWLETGLFGPSEAMAFLEERTLRFFDQTWWKENGSVLSRMIHDVLNCPLSEVGPLKELSSSQRKHELEFLLSTEKGSSINKDDWSVMLQKGYLKGFIDLIFEKNGKLYIADWKTTVPPGKGTLSDYSPDNLKKTMDLHRYDLQAWIYAFALRRYMLSIDPGFSYERDFGGIYYFFVRGMGADGNTGVSFQRPREEDVLNLLKGSEG</sequence>
<keyword evidence="10 15" id="KW-0238">DNA-binding</keyword>
<evidence type="ECO:0000256" key="11">
    <source>
        <dbReference type="ARBA" id="ARBA00023204"/>
    </source>
</evidence>
<dbReference type="EC" id="5.6.2.4" evidence="15"/>
<feature type="active site" description="For nuclease activity" evidence="15">
    <location>
        <position position="1149"/>
    </location>
</feature>
<feature type="domain" description="UvrD-like helicase C-terminal" evidence="19">
    <location>
        <begin position="506"/>
        <end position="775"/>
    </location>
</feature>
<comment type="catalytic activity">
    <reaction evidence="15">
        <text>Exonucleolytic cleavage (in the presence of ATP) in either 5'- to 3'- or 3'- to 5'-direction to yield 5'-phosphooligonucleotides.</text>
        <dbReference type="EC" id="3.1.11.5"/>
    </reaction>
</comment>
<evidence type="ECO:0000256" key="1">
    <source>
        <dbReference type="ARBA" id="ARBA00022722"/>
    </source>
</evidence>
<comment type="function">
    <text evidence="15">A helicase/nuclease that prepares dsDNA breaks (DSB) for recombinational DNA repair. Binds to DSBs and unwinds DNA via a highly rapid and processive ATP-dependent bidirectional helicase activity. Unwinds dsDNA until it encounters a Chi (crossover hotspot instigator) sequence from the 3' direction. Cuts ssDNA a few nucleotides 3' to the Chi site. The properties and activities of the enzyme are changed at Chi. The Chi-altered holoenzyme produces a long 3'-ssDNA overhang and facilitates RecA-binding to the ssDNA for homologous DNA recombination and repair. Holoenzyme degrades any linearized DNA that is unable to undergo homologous recombination. In the holoenzyme this subunit contributes ATPase, 3'-5' helicase, exonuclease activity and loads RecA onto ssDNA.</text>
</comment>
<dbReference type="InterPro" id="IPR004586">
    <property type="entry name" value="RecB"/>
</dbReference>
<reference evidence="20 21" key="1">
    <citation type="submission" date="2019-02" db="EMBL/GenBank/DDBJ databases">
        <title>Complete Genome Sequence and Methylome Analysis of free living Spirochaetas.</title>
        <authorList>
            <person name="Fomenkov A."/>
            <person name="Dubinina G."/>
            <person name="Leshcheva N."/>
            <person name="Mikheeva N."/>
            <person name="Grabovich M."/>
            <person name="Vincze T."/>
            <person name="Roberts R.J."/>
        </authorList>
    </citation>
    <scope>NUCLEOTIDE SEQUENCE [LARGE SCALE GENOMIC DNA]</scope>
    <source>
        <strain evidence="20 21">K2</strain>
    </source>
</reference>
<feature type="binding site" evidence="15">
    <location>
        <position position="1022"/>
    </location>
    <ligand>
        <name>Mg(2+)</name>
        <dbReference type="ChEBI" id="CHEBI:18420"/>
    </ligand>
</feature>
<keyword evidence="11 15" id="KW-0234">DNA repair</keyword>
<feature type="region of interest" description="Nuclease activity, interacts with RecD and RecA" evidence="15">
    <location>
        <begin position="965"/>
        <end position="1244"/>
    </location>
</feature>
<feature type="binding site" evidence="15">
    <location>
        <position position="1136"/>
    </location>
    <ligand>
        <name>Mg(2+)</name>
        <dbReference type="ChEBI" id="CHEBI:18420"/>
    </ligand>
</feature>
<dbReference type="InterPro" id="IPR014016">
    <property type="entry name" value="UvrD-like_ATP-bd"/>
</dbReference>
<dbReference type="GO" id="GO:0043138">
    <property type="term" value="F:3'-5' DNA helicase activity"/>
    <property type="evidence" value="ECO:0007669"/>
    <property type="project" value="UniProtKB-UniRule"/>
</dbReference>
<dbReference type="InterPro" id="IPR038726">
    <property type="entry name" value="PDDEXK_AddAB-type"/>
</dbReference>
<dbReference type="InterPro" id="IPR011335">
    <property type="entry name" value="Restrct_endonuc-II-like"/>
</dbReference>
<dbReference type="InterPro" id="IPR000212">
    <property type="entry name" value="DNA_helicase_UvrD/REP"/>
</dbReference>
<dbReference type="GO" id="GO:0000724">
    <property type="term" value="P:double-strand break repair via homologous recombination"/>
    <property type="evidence" value="ECO:0007669"/>
    <property type="project" value="UniProtKB-UniRule"/>
</dbReference>
<dbReference type="SUPFAM" id="SSF52540">
    <property type="entry name" value="P-loop containing nucleoside triphosphate hydrolases"/>
    <property type="match status" value="1"/>
</dbReference>
<dbReference type="CDD" id="cd22352">
    <property type="entry name" value="RecB_C-like"/>
    <property type="match status" value="1"/>
</dbReference>
<keyword evidence="2 15" id="KW-0479">Metal-binding</keyword>
<dbReference type="EC" id="3.1.11.5" evidence="15"/>
<keyword evidence="6 15" id="KW-0347">Helicase</keyword>
<evidence type="ECO:0000313" key="20">
    <source>
        <dbReference type="EMBL" id="QEN09352.1"/>
    </source>
</evidence>
<evidence type="ECO:0000256" key="5">
    <source>
        <dbReference type="ARBA" id="ARBA00022801"/>
    </source>
</evidence>
<dbReference type="Gene3D" id="1.10.486.10">
    <property type="entry name" value="PCRA, domain 4"/>
    <property type="match status" value="1"/>
</dbReference>
<evidence type="ECO:0000256" key="2">
    <source>
        <dbReference type="ARBA" id="ARBA00022723"/>
    </source>
</evidence>
<evidence type="ECO:0000256" key="17">
    <source>
        <dbReference type="SAM" id="MobiDB-lite"/>
    </source>
</evidence>
<dbReference type="Gene3D" id="1.10.3170.10">
    <property type="entry name" value="Recbcd, chain B, domain 2"/>
    <property type="match status" value="1"/>
</dbReference>
<evidence type="ECO:0000256" key="7">
    <source>
        <dbReference type="ARBA" id="ARBA00022839"/>
    </source>
</evidence>
<dbReference type="InterPro" id="IPR011604">
    <property type="entry name" value="PDDEXK-like_dom_sf"/>
</dbReference>
<feature type="region of interest" description="Disordered" evidence="17">
    <location>
        <begin position="978"/>
        <end position="999"/>
    </location>
</feature>
<comment type="miscellaneous">
    <text evidence="15">In the RecBCD complex, RecB has a slow 3'-5' helicase, an exonuclease activity and loads RecA onto ssDNA, RecD has a fast 5'-3' helicase activity, while RecC stimulates the ATPase and processivity of the RecB helicase and contributes to recognition of the Chi site.</text>
</comment>
<evidence type="ECO:0000313" key="21">
    <source>
        <dbReference type="Proteomes" id="UP000324209"/>
    </source>
</evidence>
<comment type="similarity">
    <text evidence="15">Belongs to the helicase family. UvrD subfamily.</text>
</comment>
<feature type="binding site" evidence="15">
    <location>
        <position position="1149"/>
    </location>
    <ligand>
        <name>Mg(2+)</name>
        <dbReference type="ChEBI" id="CHEBI:18420"/>
    </ligand>
</feature>
<dbReference type="GO" id="GO:0005829">
    <property type="term" value="C:cytosol"/>
    <property type="evidence" value="ECO:0007669"/>
    <property type="project" value="TreeGrafter"/>
</dbReference>
<evidence type="ECO:0000256" key="10">
    <source>
        <dbReference type="ARBA" id="ARBA00023125"/>
    </source>
</evidence>
<evidence type="ECO:0000256" key="4">
    <source>
        <dbReference type="ARBA" id="ARBA00022763"/>
    </source>
</evidence>
<dbReference type="Pfam" id="PF00580">
    <property type="entry name" value="UvrD-helicase"/>
    <property type="match status" value="2"/>
</dbReference>
<dbReference type="SUPFAM" id="SSF52980">
    <property type="entry name" value="Restriction endonuclease-like"/>
    <property type="match status" value="1"/>
</dbReference>
<comment type="subunit">
    <text evidence="15">Heterotrimer of RecB, RecC and RecD. All subunits contribute to DNA-binding. Interacts with RecA.</text>
</comment>
<dbReference type="InterPro" id="IPR027417">
    <property type="entry name" value="P-loop_NTPase"/>
</dbReference>
<evidence type="ECO:0000256" key="12">
    <source>
        <dbReference type="ARBA" id="ARBA00023235"/>
    </source>
</evidence>
<evidence type="ECO:0000259" key="19">
    <source>
        <dbReference type="PROSITE" id="PS51217"/>
    </source>
</evidence>